<dbReference type="InterPro" id="IPR009057">
    <property type="entry name" value="Homeodomain-like_sf"/>
</dbReference>
<name>A0ABW2JXJ6_9ACTN</name>
<evidence type="ECO:0000256" key="3">
    <source>
        <dbReference type="ARBA" id="ARBA00023163"/>
    </source>
</evidence>
<dbReference type="InterPro" id="IPR036271">
    <property type="entry name" value="Tet_transcr_reg_TetR-rel_C_sf"/>
</dbReference>
<keyword evidence="2 4" id="KW-0238">DNA-binding</keyword>
<dbReference type="NCBIfam" id="NF041196">
    <property type="entry name" value="ScbR_bind_reg"/>
    <property type="match status" value="1"/>
</dbReference>
<evidence type="ECO:0000313" key="6">
    <source>
        <dbReference type="EMBL" id="MFC7310244.1"/>
    </source>
</evidence>
<accession>A0ABW2JXJ6</accession>
<dbReference type="Pfam" id="PF00440">
    <property type="entry name" value="TetR_N"/>
    <property type="match status" value="1"/>
</dbReference>
<evidence type="ECO:0000313" key="7">
    <source>
        <dbReference type="Proteomes" id="UP001596523"/>
    </source>
</evidence>
<reference evidence="7" key="1">
    <citation type="journal article" date="2019" name="Int. J. Syst. Evol. Microbiol.">
        <title>The Global Catalogue of Microorganisms (GCM) 10K type strain sequencing project: providing services to taxonomists for standard genome sequencing and annotation.</title>
        <authorList>
            <consortium name="The Broad Institute Genomics Platform"/>
            <consortium name="The Broad Institute Genome Sequencing Center for Infectious Disease"/>
            <person name="Wu L."/>
            <person name="Ma J."/>
        </authorList>
    </citation>
    <scope>NUCLEOTIDE SEQUENCE [LARGE SCALE GENOMIC DNA]</scope>
    <source>
        <strain evidence="7">SYNS20</strain>
    </source>
</reference>
<dbReference type="PANTHER" id="PTHR30055:SF234">
    <property type="entry name" value="HTH-TYPE TRANSCRIPTIONAL REGULATOR BETI"/>
    <property type="match status" value="1"/>
</dbReference>
<dbReference type="InterPro" id="IPR001647">
    <property type="entry name" value="HTH_TetR"/>
</dbReference>
<dbReference type="Proteomes" id="UP001596523">
    <property type="component" value="Unassembled WGS sequence"/>
</dbReference>
<dbReference type="PROSITE" id="PS01081">
    <property type="entry name" value="HTH_TETR_1"/>
    <property type="match status" value="1"/>
</dbReference>
<protein>
    <submittedName>
        <fullName evidence="6">ScbR family autoregulator-binding transcription factor</fullName>
    </submittedName>
</protein>
<comment type="caution">
    <text evidence="6">The sequence shown here is derived from an EMBL/GenBank/DDBJ whole genome shotgun (WGS) entry which is preliminary data.</text>
</comment>
<organism evidence="6 7">
    <name type="scientific">Streptomyces monticola</name>
    <dbReference type="NCBI Taxonomy" id="2666263"/>
    <lineage>
        <taxon>Bacteria</taxon>
        <taxon>Bacillati</taxon>
        <taxon>Actinomycetota</taxon>
        <taxon>Actinomycetes</taxon>
        <taxon>Kitasatosporales</taxon>
        <taxon>Streptomycetaceae</taxon>
        <taxon>Streptomyces</taxon>
    </lineage>
</organism>
<dbReference type="PROSITE" id="PS50977">
    <property type="entry name" value="HTH_TETR_2"/>
    <property type="match status" value="1"/>
</dbReference>
<feature type="domain" description="HTH tetR-type" evidence="5">
    <location>
        <begin position="8"/>
        <end position="68"/>
    </location>
</feature>
<keyword evidence="7" id="KW-1185">Reference proteome</keyword>
<dbReference type="InterPro" id="IPR047923">
    <property type="entry name" value="ArpA-like"/>
</dbReference>
<evidence type="ECO:0000256" key="1">
    <source>
        <dbReference type="ARBA" id="ARBA00023015"/>
    </source>
</evidence>
<dbReference type="SUPFAM" id="SSF46689">
    <property type="entry name" value="Homeodomain-like"/>
    <property type="match status" value="1"/>
</dbReference>
<dbReference type="Gene3D" id="1.10.357.10">
    <property type="entry name" value="Tetracycline Repressor, domain 2"/>
    <property type="match status" value="1"/>
</dbReference>
<dbReference type="EMBL" id="JBHTCF010000030">
    <property type="protein sequence ID" value="MFC7310244.1"/>
    <property type="molecule type" value="Genomic_DNA"/>
</dbReference>
<dbReference type="InterPro" id="IPR023772">
    <property type="entry name" value="DNA-bd_HTH_TetR-type_CS"/>
</dbReference>
<dbReference type="RefSeq" id="WP_381840386.1">
    <property type="nucleotide sequence ID" value="NZ_JBHTCF010000030.1"/>
</dbReference>
<evidence type="ECO:0000259" key="5">
    <source>
        <dbReference type="PROSITE" id="PS50977"/>
    </source>
</evidence>
<evidence type="ECO:0000256" key="4">
    <source>
        <dbReference type="PROSITE-ProRule" id="PRU00335"/>
    </source>
</evidence>
<keyword evidence="3" id="KW-0804">Transcription</keyword>
<feature type="DNA-binding region" description="H-T-H motif" evidence="4">
    <location>
        <begin position="31"/>
        <end position="50"/>
    </location>
</feature>
<dbReference type="PRINTS" id="PR00455">
    <property type="entry name" value="HTHTETR"/>
</dbReference>
<proteinExistence type="predicted"/>
<sequence>MVKQERAARTRQSLVRAAAEVFAQEGFVPASLTTISKRAGVSNGALHFHFESKQTLARAVEDEAAKVVRAITEGADDVGFDALQRLVDATHDLMSRLSKDVVVRAGFELSGEAPLRDQGVDLRAQWRSWVEKVLIEAERQENLAEGVTATDATVAVVAATVGLEHLGASDRSWISQATLVQFWDLLLPRLASPDTLRRLQSGGTRA</sequence>
<evidence type="ECO:0000256" key="2">
    <source>
        <dbReference type="ARBA" id="ARBA00023125"/>
    </source>
</evidence>
<dbReference type="SUPFAM" id="SSF48498">
    <property type="entry name" value="Tetracyclin repressor-like, C-terminal domain"/>
    <property type="match status" value="1"/>
</dbReference>
<gene>
    <name evidence="6" type="ORF">ACFQVC_39290</name>
</gene>
<dbReference type="PANTHER" id="PTHR30055">
    <property type="entry name" value="HTH-TYPE TRANSCRIPTIONAL REGULATOR RUTR"/>
    <property type="match status" value="1"/>
</dbReference>
<dbReference type="InterPro" id="IPR050109">
    <property type="entry name" value="HTH-type_TetR-like_transc_reg"/>
</dbReference>
<keyword evidence="1" id="KW-0805">Transcription regulation</keyword>